<reference evidence="1 2" key="2">
    <citation type="submission" date="2014-03" db="EMBL/GenBank/DDBJ databases">
        <title>The Genome Sequence of Anncaliia algerae insect isolate PRA339.</title>
        <authorList>
            <consortium name="The Broad Institute Genome Sequencing Platform"/>
            <consortium name="The Broad Institute Genome Sequencing Center for Infectious Disease"/>
            <person name="Cuomo C."/>
            <person name="Becnel J."/>
            <person name="Sanscrainte N."/>
            <person name="Walker B."/>
            <person name="Young S.K."/>
            <person name="Zeng Q."/>
            <person name="Gargeya S."/>
            <person name="Fitzgerald M."/>
            <person name="Haas B."/>
            <person name="Abouelleil A."/>
            <person name="Alvarado L."/>
            <person name="Arachchi H.M."/>
            <person name="Berlin A.M."/>
            <person name="Chapman S.B."/>
            <person name="Dewar J."/>
            <person name="Goldberg J."/>
            <person name="Griggs A."/>
            <person name="Gujja S."/>
            <person name="Hansen M."/>
            <person name="Howarth C."/>
            <person name="Imamovic A."/>
            <person name="Larimer J."/>
            <person name="McCowan C."/>
            <person name="Murphy C."/>
            <person name="Neiman D."/>
            <person name="Pearson M."/>
            <person name="Priest M."/>
            <person name="Roberts A."/>
            <person name="Saif S."/>
            <person name="Shea T."/>
            <person name="Sisk P."/>
            <person name="Sykes S."/>
            <person name="Wortman J."/>
            <person name="Nusbaum C."/>
            <person name="Birren B."/>
        </authorList>
    </citation>
    <scope>NUCLEOTIDE SEQUENCE [LARGE SCALE GENOMIC DNA]</scope>
    <source>
        <strain evidence="1 2">PRA339</strain>
    </source>
</reference>
<keyword evidence="2" id="KW-1185">Reference proteome</keyword>
<organism evidence="1 2">
    <name type="scientific">Anncaliia algerae PRA339</name>
    <dbReference type="NCBI Taxonomy" id="1288291"/>
    <lineage>
        <taxon>Eukaryota</taxon>
        <taxon>Fungi</taxon>
        <taxon>Fungi incertae sedis</taxon>
        <taxon>Microsporidia</taxon>
        <taxon>Tubulinosematoidea</taxon>
        <taxon>Tubulinosematidae</taxon>
        <taxon>Anncaliia</taxon>
    </lineage>
</organism>
<dbReference type="AlphaFoldDB" id="A0A059EZP3"/>
<evidence type="ECO:0000313" key="2">
    <source>
        <dbReference type="Proteomes" id="UP000030655"/>
    </source>
</evidence>
<dbReference type="HOGENOM" id="CLU_172673_0_0_1"/>
<accession>A0A059EZP3</accession>
<name>A0A059EZP3_9MICR</name>
<evidence type="ECO:0000313" key="1">
    <source>
        <dbReference type="EMBL" id="KCZ80209.1"/>
    </source>
</evidence>
<proteinExistence type="predicted"/>
<dbReference type="Proteomes" id="UP000030655">
    <property type="component" value="Unassembled WGS sequence"/>
</dbReference>
<reference evidence="2" key="1">
    <citation type="submission" date="2013-02" db="EMBL/GenBank/DDBJ databases">
        <authorList>
            <consortium name="The Broad Institute Genome Sequencing Platform"/>
            <person name="Cuomo C."/>
            <person name="Becnel J."/>
            <person name="Sanscrainte N."/>
            <person name="Walker B."/>
            <person name="Young S.K."/>
            <person name="Zeng Q."/>
            <person name="Gargeya S."/>
            <person name="Fitzgerald M."/>
            <person name="Haas B."/>
            <person name="Abouelleil A."/>
            <person name="Alvarado L."/>
            <person name="Arachchi H.M."/>
            <person name="Berlin A.M."/>
            <person name="Chapman S.B."/>
            <person name="Dewar J."/>
            <person name="Goldberg J."/>
            <person name="Griggs A."/>
            <person name="Gujja S."/>
            <person name="Hansen M."/>
            <person name="Howarth C."/>
            <person name="Imamovic A."/>
            <person name="Larimer J."/>
            <person name="McCowan C."/>
            <person name="Murphy C."/>
            <person name="Neiman D."/>
            <person name="Pearson M."/>
            <person name="Priest M."/>
            <person name="Roberts A."/>
            <person name="Saif S."/>
            <person name="Shea T."/>
            <person name="Sisk P."/>
            <person name="Sykes S."/>
            <person name="Wortman J."/>
            <person name="Nusbaum C."/>
            <person name="Birren B."/>
        </authorList>
    </citation>
    <scope>NUCLEOTIDE SEQUENCE [LARGE SCALE GENOMIC DNA]</scope>
    <source>
        <strain evidence="2">PRA339</strain>
    </source>
</reference>
<dbReference type="EMBL" id="KK365195">
    <property type="protein sequence ID" value="KCZ80209.1"/>
    <property type="molecule type" value="Genomic_DNA"/>
</dbReference>
<gene>
    <name evidence="1" type="ORF">H312_02389</name>
</gene>
<dbReference type="VEuPathDB" id="MicrosporidiaDB:H312_02389"/>
<dbReference type="OrthoDB" id="10356398at2759"/>
<protein>
    <submittedName>
        <fullName evidence="1">Uncharacterized protein</fullName>
    </submittedName>
</protein>
<sequence>MPNILRKFININMRQKIIIDAYAGIFYSESYDFLTNILPYSNLIHCIRNAKGIIFREICIFRYIRLLICRFEQFRYECFNNKNISEYTLQSLYSNPKFNEMVAVVSILFIK</sequence>